<dbReference type="InterPro" id="IPR050640">
    <property type="entry name" value="Bact_2-comp_sensor_kinase"/>
</dbReference>
<feature type="transmembrane region" description="Helical" evidence="1">
    <location>
        <begin position="75"/>
        <end position="94"/>
    </location>
</feature>
<sequence length="353" mass="40298">MIKLESKTQLFWLCQYCGWVAYAVLTELMIKMPGQEPLSIHLPHLLLDTCCGFFITLLLRAVYSRLRLQSAGVNITLHIVCLLAASLLWTQFKWHSLQWFYGSWWQPMTWFDFGTWTSASLTMLATWTAGYYGIKIYLDNAEQKHKAAEALHLAKESQLKMLRYQLNPHFMFNSINAICTLILKQHNANAVAMLEKLCDFLRYSLYTDPLEKITVQEEMALLQTYLDIEQCRFQSELNVRIHADKPCHTALMPSLLLQPLVENALKHGIGQKSHIAITINFSCDDSQLHIRVSDTGTGFNLSEPASRGIGIKNCQDRLQLIYPGSSCFMLGNDDNGGAWVNMSIPLELSERLK</sequence>
<keyword evidence="1" id="KW-0472">Membrane</keyword>
<dbReference type="PANTHER" id="PTHR34220">
    <property type="entry name" value="SENSOR HISTIDINE KINASE YPDA"/>
    <property type="match status" value="1"/>
</dbReference>
<dbReference type="Proteomes" id="UP000219353">
    <property type="component" value="Unassembled WGS sequence"/>
</dbReference>
<keyword evidence="4" id="KW-0808">Transferase</keyword>
<feature type="domain" description="Signal transduction histidine kinase internal region" evidence="3">
    <location>
        <begin position="158"/>
        <end position="236"/>
    </location>
</feature>
<feature type="transmembrane region" description="Helical" evidence="1">
    <location>
        <begin position="12"/>
        <end position="30"/>
    </location>
</feature>
<name>A0A285IW66_9GAMM</name>
<feature type="transmembrane region" description="Helical" evidence="1">
    <location>
        <begin position="114"/>
        <end position="134"/>
    </location>
</feature>
<keyword evidence="1" id="KW-0812">Transmembrane</keyword>
<evidence type="ECO:0000259" key="3">
    <source>
        <dbReference type="Pfam" id="PF06580"/>
    </source>
</evidence>
<dbReference type="RefSeq" id="WP_212682383.1">
    <property type="nucleotide sequence ID" value="NZ_OBEB01000003.1"/>
</dbReference>
<dbReference type="InterPro" id="IPR036890">
    <property type="entry name" value="HATPase_C_sf"/>
</dbReference>
<dbReference type="Gene3D" id="3.30.565.10">
    <property type="entry name" value="Histidine kinase-like ATPase, C-terminal domain"/>
    <property type="match status" value="1"/>
</dbReference>
<dbReference type="PANTHER" id="PTHR34220:SF7">
    <property type="entry name" value="SENSOR HISTIDINE KINASE YPDA"/>
    <property type="match status" value="1"/>
</dbReference>
<feature type="transmembrane region" description="Helical" evidence="1">
    <location>
        <begin position="42"/>
        <end position="63"/>
    </location>
</feature>
<dbReference type="InterPro" id="IPR010559">
    <property type="entry name" value="Sig_transdc_His_kin_internal"/>
</dbReference>
<accession>A0A285IW66</accession>
<evidence type="ECO:0000313" key="5">
    <source>
        <dbReference type="Proteomes" id="UP000219353"/>
    </source>
</evidence>
<dbReference type="SUPFAM" id="SSF55874">
    <property type="entry name" value="ATPase domain of HSP90 chaperone/DNA topoisomerase II/histidine kinase"/>
    <property type="match status" value="1"/>
</dbReference>
<evidence type="ECO:0000256" key="1">
    <source>
        <dbReference type="SAM" id="Phobius"/>
    </source>
</evidence>
<gene>
    <name evidence="4" type="ORF">SAMN06297280_1821</name>
</gene>
<dbReference type="GO" id="GO:0000155">
    <property type="term" value="F:phosphorelay sensor kinase activity"/>
    <property type="evidence" value="ECO:0007669"/>
    <property type="project" value="InterPro"/>
</dbReference>
<dbReference type="EMBL" id="OBEB01000003">
    <property type="protein sequence ID" value="SNY51346.1"/>
    <property type="molecule type" value="Genomic_DNA"/>
</dbReference>
<reference evidence="5" key="1">
    <citation type="submission" date="2017-09" db="EMBL/GenBank/DDBJ databases">
        <authorList>
            <person name="Varghese N."/>
            <person name="Submissions S."/>
        </authorList>
    </citation>
    <scope>NUCLEOTIDE SEQUENCE [LARGE SCALE GENOMIC DNA]</scope>
    <source>
        <strain evidence="5">CGMCC 1.12461</strain>
    </source>
</reference>
<dbReference type="Pfam" id="PF06580">
    <property type="entry name" value="His_kinase"/>
    <property type="match status" value="1"/>
</dbReference>
<dbReference type="GO" id="GO:0016020">
    <property type="term" value="C:membrane"/>
    <property type="evidence" value="ECO:0007669"/>
    <property type="project" value="InterPro"/>
</dbReference>
<protein>
    <submittedName>
        <fullName evidence="4">Histidine kinase</fullName>
    </submittedName>
</protein>
<proteinExistence type="predicted"/>
<keyword evidence="1" id="KW-1133">Transmembrane helix</keyword>
<evidence type="ECO:0000313" key="4">
    <source>
        <dbReference type="EMBL" id="SNY51346.1"/>
    </source>
</evidence>
<keyword evidence="5" id="KW-1185">Reference proteome</keyword>
<keyword evidence="4" id="KW-0418">Kinase</keyword>
<dbReference type="InterPro" id="IPR003594">
    <property type="entry name" value="HATPase_dom"/>
</dbReference>
<dbReference type="Pfam" id="PF02518">
    <property type="entry name" value="HATPase_c"/>
    <property type="match status" value="1"/>
</dbReference>
<evidence type="ECO:0000259" key="2">
    <source>
        <dbReference type="Pfam" id="PF02518"/>
    </source>
</evidence>
<feature type="domain" description="Histidine kinase/HSP90-like ATPase" evidence="2">
    <location>
        <begin position="256"/>
        <end position="319"/>
    </location>
</feature>
<organism evidence="4 5">
    <name type="scientific">Arsukibacterium tuosuense</name>
    <dbReference type="NCBI Taxonomy" id="1323745"/>
    <lineage>
        <taxon>Bacteria</taxon>
        <taxon>Pseudomonadati</taxon>
        <taxon>Pseudomonadota</taxon>
        <taxon>Gammaproteobacteria</taxon>
        <taxon>Chromatiales</taxon>
        <taxon>Chromatiaceae</taxon>
        <taxon>Arsukibacterium</taxon>
    </lineage>
</organism>
<dbReference type="AlphaFoldDB" id="A0A285IW66"/>